<evidence type="ECO:0000313" key="14">
    <source>
        <dbReference type="Proteomes" id="UP000283530"/>
    </source>
</evidence>
<keyword evidence="10" id="KW-0472">Membrane</keyword>
<evidence type="ECO:0000256" key="4">
    <source>
        <dbReference type="ARBA" id="ARBA00009370"/>
    </source>
</evidence>
<feature type="active site" evidence="11">
    <location>
        <position position="264"/>
    </location>
</feature>
<dbReference type="GO" id="GO:0004252">
    <property type="term" value="F:serine-type endopeptidase activity"/>
    <property type="evidence" value="ECO:0007669"/>
    <property type="project" value="InterPro"/>
</dbReference>
<dbReference type="PRINTS" id="PR00727">
    <property type="entry name" value="LEADERPTASE"/>
</dbReference>
<evidence type="ECO:0000256" key="1">
    <source>
        <dbReference type="ARBA" id="ARBA00000677"/>
    </source>
</evidence>
<evidence type="ECO:0000256" key="8">
    <source>
        <dbReference type="ARBA" id="ARBA00022801"/>
    </source>
</evidence>
<dbReference type="PANTHER" id="PTHR43390">
    <property type="entry name" value="SIGNAL PEPTIDASE I"/>
    <property type="match status" value="1"/>
</dbReference>
<dbReference type="InterPro" id="IPR000223">
    <property type="entry name" value="Pept_S26A_signal_pept_1"/>
</dbReference>
<dbReference type="GO" id="GO:0009535">
    <property type="term" value="C:chloroplast thylakoid membrane"/>
    <property type="evidence" value="ECO:0007669"/>
    <property type="project" value="TreeGrafter"/>
</dbReference>
<dbReference type="InterPro" id="IPR019758">
    <property type="entry name" value="Pept_S26A_signal_pept_1_CS"/>
</dbReference>
<proteinExistence type="inferred from homology"/>
<dbReference type="EC" id="3.4.21.89" evidence="5"/>
<evidence type="ECO:0000256" key="9">
    <source>
        <dbReference type="ARBA" id="ARBA00022946"/>
    </source>
</evidence>
<evidence type="ECO:0000313" key="13">
    <source>
        <dbReference type="EMBL" id="RWR74172.1"/>
    </source>
</evidence>
<feature type="active site" evidence="11">
    <location>
        <position position="212"/>
    </location>
</feature>
<dbReference type="PANTHER" id="PTHR43390:SF2">
    <property type="entry name" value="THYLAKOIDAL PROCESSING PEPTIDASE 2, CHLOROPLASTIC-RELATED"/>
    <property type="match status" value="1"/>
</dbReference>
<dbReference type="SUPFAM" id="SSF51306">
    <property type="entry name" value="LexA/Signal peptidase"/>
    <property type="match status" value="1"/>
</dbReference>
<dbReference type="OrthoDB" id="308440at2759"/>
<evidence type="ECO:0000256" key="10">
    <source>
        <dbReference type="ARBA" id="ARBA00023136"/>
    </source>
</evidence>
<comment type="catalytic activity">
    <reaction evidence="1">
        <text>Cleavage of hydrophobic, N-terminal signal or leader sequences from secreted and periplasmic proteins.</text>
        <dbReference type="EC" id="3.4.21.89"/>
    </reaction>
</comment>
<sequence length="366" mass="39935">MAIRITFSFSGYVAHSLAASVGIRPGNCRLFHDCATRSRVLFSNPKPDVDPAARNYQSGFSRPGDRNWFAPPRAAAAYSSAACDPIGLGLVSIMKLSGLCSGSSAGLGVFGISSSTMTGFKPSGLLPFFQGMKWLPCNEFFQGSVSKSVGKEEKDGGNSNRESNVKVGGMDSWMNRWLNINSENAKMVFTAVTVTLLHKSFLAEPRSIPTRSMYPTLDEGDRILAEKVSYYFKDPDVTDIVIFKAPSNPILKACGYSAGDVFIKRVVAKAGDYVEVCDGKLLVNGIIQDEDFVLEPLNYEMDPVLVPEGYVFVLGDNRNNSLDSHVWGPLPVKNILGRSVLRYWPPNKISDTIYEPPAVKNALAFS</sequence>
<evidence type="ECO:0000256" key="6">
    <source>
        <dbReference type="ARBA" id="ARBA00022528"/>
    </source>
</evidence>
<keyword evidence="7" id="KW-0934">Plastid</keyword>
<dbReference type="NCBIfam" id="TIGR02227">
    <property type="entry name" value="sigpep_I_bact"/>
    <property type="match status" value="1"/>
</dbReference>
<evidence type="ECO:0000256" key="5">
    <source>
        <dbReference type="ARBA" id="ARBA00013208"/>
    </source>
</evidence>
<organism evidence="13 14">
    <name type="scientific">Cinnamomum micranthum f. kanehirae</name>
    <dbReference type="NCBI Taxonomy" id="337451"/>
    <lineage>
        <taxon>Eukaryota</taxon>
        <taxon>Viridiplantae</taxon>
        <taxon>Streptophyta</taxon>
        <taxon>Embryophyta</taxon>
        <taxon>Tracheophyta</taxon>
        <taxon>Spermatophyta</taxon>
        <taxon>Magnoliopsida</taxon>
        <taxon>Magnoliidae</taxon>
        <taxon>Laurales</taxon>
        <taxon>Lauraceae</taxon>
        <taxon>Cinnamomum</taxon>
    </lineage>
</organism>
<feature type="domain" description="Peptidase S26" evidence="12">
    <location>
        <begin position="184"/>
        <end position="344"/>
    </location>
</feature>
<dbReference type="EMBL" id="QPKB01000001">
    <property type="protein sequence ID" value="RWR74172.1"/>
    <property type="molecule type" value="Genomic_DNA"/>
</dbReference>
<dbReference type="Proteomes" id="UP000283530">
    <property type="component" value="Unassembled WGS sequence"/>
</dbReference>
<evidence type="ECO:0000256" key="3">
    <source>
        <dbReference type="ARBA" id="ARBA00004370"/>
    </source>
</evidence>
<accession>A0A3S3NS69</accession>
<protein>
    <recommendedName>
        <fullName evidence="5">signal peptidase I</fullName>
        <ecNumber evidence="5">3.4.21.89</ecNumber>
    </recommendedName>
</protein>
<dbReference type="Pfam" id="PF10502">
    <property type="entry name" value="Peptidase_S26"/>
    <property type="match status" value="1"/>
</dbReference>
<keyword evidence="9" id="KW-0809">Transit peptide</keyword>
<dbReference type="Gene3D" id="2.10.109.10">
    <property type="entry name" value="Umud Fragment, subunit A"/>
    <property type="match status" value="1"/>
</dbReference>
<comment type="caution">
    <text evidence="13">The sequence shown here is derived from an EMBL/GenBank/DDBJ whole genome shotgun (WGS) entry which is preliminary data.</text>
</comment>
<evidence type="ECO:0000259" key="12">
    <source>
        <dbReference type="Pfam" id="PF10502"/>
    </source>
</evidence>
<dbReference type="GO" id="GO:0006465">
    <property type="term" value="P:signal peptide processing"/>
    <property type="evidence" value="ECO:0007669"/>
    <property type="project" value="InterPro"/>
</dbReference>
<dbReference type="AlphaFoldDB" id="A0A3S3NS69"/>
<evidence type="ECO:0000256" key="7">
    <source>
        <dbReference type="ARBA" id="ARBA00022640"/>
    </source>
</evidence>
<dbReference type="GO" id="GO:0009003">
    <property type="term" value="F:signal peptidase activity"/>
    <property type="evidence" value="ECO:0007669"/>
    <property type="project" value="UniProtKB-EC"/>
</dbReference>
<name>A0A3S3NS69_9MAGN</name>
<dbReference type="STRING" id="337451.A0A3S3NS69"/>
<reference evidence="13 14" key="1">
    <citation type="journal article" date="2019" name="Nat. Plants">
        <title>Stout camphor tree genome fills gaps in understanding of flowering plant genome evolution.</title>
        <authorList>
            <person name="Chaw S.M."/>
            <person name="Liu Y.C."/>
            <person name="Wu Y.W."/>
            <person name="Wang H.Y."/>
            <person name="Lin C.I."/>
            <person name="Wu C.S."/>
            <person name="Ke H.M."/>
            <person name="Chang L.Y."/>
            <person name="Hsu C.Y."/>
            <person name="Yang H.T."/>
            <person name="Sudianto E."/>
            <person name="Hsu M.H."/>
            <person name="Wu K.P."/>
            <person name="Wang L.N."/>
            <person name="Leebens-Mack J.H."/>
            <person name="Tsai I.J."/>
        </authorList>
    </citation>
    <scope>NUCLEOTIDE SEQUENCE [LARGE SCALE GENOMIC DNA]</scope>
    <source>
        <strain evidence="14">cv. Chaw 1501</strain>
        <tissue evidence="13">Young leaves</tissue>
    </source>
</reference>
<evidence type="ECO:0000256" key="11">
    <source>
        <dbReference type="PIRSR" id="PIRSR600223-1"/>
    </source>
</evidence>
<evidence type="ECO:0000256" key="2">
    <source>
        <dbReference type="ARBA" id="ARBA00004229"/>
    </source>
</evidence>
<keyword evidence="14" id="KW-1185">Reference proteome</keyword>
<keyword evidence="6" id="KW-0150">Chloroplast</keyword>
<gene>
    <name evidence="13" type="ORF">CKAN_00249000</name>
</gene>
<comment type="subcellular location">
    <subcellularLocation>
        <location evidence="3">Membrane</location>
    </subcellularLocation>
    <subcellularLocation>
        <location evidence="2">Plastid</location>
        <location evidence="2">Chloroplast</location>
    </subcellularLocation>
</comment>
<keyword evidence="8" id="KW-0378">Hydrolase</keyword>
<dbReference type="CDD" id="cd06530">
    <property type="entry name" value="S26_SPase_I"/>
    <property type="match status" value="1"/>
</dbReference>
<dbReference type="InterPro" id="IPR019533">
    <property type="entry name" value="Peptidase_S26"/>
</dbReference>
<dbReference type="FunFam" id="2.10.109.10:FF:000012">
    <property type="entry name" value="Peptidase/ serine-type peptidase"/>
    <property type="match status" value="1"/>
</dbReference>
<dbReference type="GO" id="GO:0010027">
    <property type="term" value="P:thylakoid membrane organization"/>
    <property type="evidence" value="ECO:0007669"/>
    <property type="project" value="TreeGrafter"/>
</dbReference>
<dbReference type="PROSITE" id="PS00761">
    <property type="entry name" value="SPASE_I_3"/>
    <property type="match status" value="1"/>
</dbReference>
<comment type="similarity">
    <text evidence="4">Belongs to the peptidase S26 family.</text>
</comment>
<dbReference type="InterPro" id="IPR036286">
    <property type="entry name" value="LexA/Signal_pep-like_sf"/>
</dbReference>